<evidence type="ECO:0000313" key="3">
    <source>
        <dbReference type="Proteomes" id="UP000580910"/>
    </source>
</evidence>
<evidence type="ECO:0000256" key="1">
    <source>
        <dbReference type="SAM" id="Phobius"/>
    </source>
</evidence>
<sequence length="152" mass="15699">MSPGRTLLVIGAIPIVAVAAFITVGRPGVAVDGPVVARDSGWLGQGGGEDAGLGGTLRYVDGCLLLDASPVVWPEGTTWAADQRSVRLPNDELVAIGDHVFGGGGVGGQGHYDTDHWRSTPMGRATAGCLKDDEGVFVFNAHEDLEVTHKAP</sequence>
<proteinExistence type="predicted"/>
<gene>
    <name evidence="2" type="ORF">FB382_001303</name>
</gene>
<keyword evidence="1" id="KW-0812">Transmembrane</keyword>
<comment type="caution">
    <text evidence="2">The sequence shown here is derived from an EMBL/GenBank/DDBJ whole genome shotgun (WGS) entry which is preliminary data.</text>
</comment>
<name>A0A7W3IYL3_9ACTN</name>
<dbReference type="AlphaFoldDB" id="A0A7W3IYL3"/>
<accession>A0A7W3IYL3</accession>
<keyword evidence="3" id="KW-1185">Reference proteome</keyword>
<organism evidence="2 3">
    <name type="scientific">Nocardioides ginsengisegetis</name>
    <dbReference type="NCBI Taxonomy" id="661491"/>
    <lineage>
        <taxon>Bacteria</taxon>
        <taxon>Bacillati</taxon>
        <taxon>Actinomycetota</taxon>
        <taxon>Actinomycetes</taxon>
        <taxon>Propionibacteriales</taxon>
        <taxon>Nocardioidaceae</taxon>
        <taxon>Nocardioides</taxon>
    </lineage>
</organism>
<protein>
    <submittedName>
        <fullName evidence="2">Uncharacterized protein</fullName>
    </submittedName>
</protein>
<dbReference type="EMBL" id="JACGXA010000001">
    <property type="protein sequence ID" value="MBA8803012.1"/>
    <property type="molecule type" value="Genomic_DNA"/>
</dbReference>
<feature type="transmembrane region" description="Helical" evidence="1">
    <location>
        <begin position="6"/>
        <end position="24"/>
    </location>
</feature>
<dbReference type="RefSeq" id="WP_182537772.1">
    <property type="nucleotide sequence ID" value="NZ_JACGXA010000001.1"/>
</dbReference>
<keyword evidence="1" id="KW-0472">Membrane</keyword>
<keyword evidence="1" id="KW-1133">Transmembrane helix</keyword>
<reference evidence="2 3" key="1">
    <citation type="submission" date="2020-07" db="EMBL/GenBank/DDBJ databases">
        <title>Sequencing the genomes of 1000 actinobacteria strains.</title>
        <authorList>
            <person name="Klenk H.-P."/>
        </authorList>
    </citation>
    <scope>NUCLEOTIDE SEQUENCE [LARGE SCALE GENOMIC DNA]</scope>
    <source>
        <strain evidence="2 3">DSM 21349</strain>
    </source>
</reference>
<dbReference type="Proteomes" id="UP000580910">
    <property type="component" value="Unassembled WGS sequence"/>
</dbReference>
<evidence type="ECO:0000313" key="2">
    <source>
        <dbReference type="EMBL" id="MBA8803012.1"/>
    </source>
</evidence>